<evidence type="ECO:0000256" key="8">
    <source>
        <dbReference type="SAM" id="Phobius"/>
    </source>
</evidence>
<evidence type="ECO:0000256" key="7">
    <source>
        <dbReference type="SAM" id="MobiDB-lite"/>
    </source>
</evidence>
<feature type="region of interest" description="Disordered" evidence="7">
    <location>
        <begin position="378"/>
        <end position="517"/>
    </location>
</feature>
<evidence type="ECO:0000259" key="9">
    <source>
        <dbReference type="SMART" id="SM00387"/>
    </source>
</evidence>
<dbReference type="Pfam" id="PF02518">
    <property type="entry name" value="HATPase_c"/>
    <property type="match status" value="1"/>
</dbReference>
<dbReference type="RefSeq" id="WP_014143941.1">
    <property type="nucleotide sequence ID" value="NC_016111.1"/>
</dbReference>
<dbReference type="KEGG" id="sct:SCAT_3209"/>
<keyword evidence="5" id="KW-0418">Kinase</keyword>
<dbReference type="Gene3D" id="3.30.565.10">
    <property type="entry name" value="Histidine kinase-like ATPase, C-terminal domain"/>
    <property type="match status" value="1"/>
</dbReference>
<feature type="compositionally biased region" description="Low complexity" evidence="7">
    <location>
        <begin position="395"/>
        <end position="416"/>
    </location>
</feature>
<dbReference type="Proteomes" id="UP000007842">
    <property type="component" value="Chromosome"/>
</dbReference>
<evidence type="ECO:0000313" key="10">
    <source>
        <dbReference type="EMBL" id="AEW95577.1"/>
    </source>
</evidence>
<name>F8JTK7_STREN</name>
<keyword evidence="8" id="KW-1133">Transmembrane helix</keyword>
<dbReference type="GO" id="GO:0005886">
    <property type="term" value="C:plasma membrane"/>
    <property type="evidence" value="ECO:0007669"/>
    <property type="project" value="TreeGrafter"/>
</dbReference>
<dbReference type="PATRIC" id="fig|1003195.11.peg.4691"/>
<dbReference type="HOGENOM" id="CLU_021841_2_1_11"/>
<dbReference type="STRING" id="1003195.SCATT_32060"/>
<proteinExistence type="predicted"/>
<protein>
    <recommendedName>
        <fullName evidence="2">histidine kinase</fullName>
        <ecNumber evidence="2">2.7.13.3</ecNumber>
    </recommendedName>
</protein>
<keyword evidence="3" id="KW-0597">Phosphoprotein</keyword>
<evidence type="ECO:0000313" key="11">
    <source>
        <dbReference type="Proteomes" id="UP000007842"/>
    </source>
</evidence>
<keyword evidence="6" id="KW-0175">Coiled coil</keyword>
<dbReference type="SUPFAM" id="SSF55874">
    <property type="entry name" value="ATPase domain of HSP90 chaperone/DNA topoisomerase II/histidine kinase"/>
    <property type="match status" value="1"/>
</dbReference>
<evidence type="ECO:0000256" key="4">
    <source>
        <dbReference type="ARBA" id="ARBA00022679"/>
    </source>
</evidence>
<dbReference type="GO" id="GO:0000160">
    <property type="term" value="P:phosphorelay signal transduction system"/>
    <property type="evidence" value="ECO:0007669"/>
    <property type="project" value="TreeGrafter"/>
</dbReference>
<gene>
    <name evidence="10" type="ordered locus">SCATT_32060</name>
</gene>
<organism evidence="10 11">
    <name type="scientific">Streptantibioticus cattleyicolor (strain ATCC 35852 / DSM 46488 / JCM 4925 / NBRC 14057 / NRRL 8057)</name>
    <name type="common">Streptomyces cattleya</name>
    <dbReference type="NCBI Taxonomy" id="1003195"/>
    <lineage>
        <taxon>Bacteria</taxon>
        <taxon>Bacillati</taxon>
        <taxon>Actinomycetota</taxon>
        <taxon>Actinomycetes</taxon>
        <taxon>Kitasatosporales</taxon>
        <taxon>Streptomycetaceae</taxon>
        <taxon>Streptantibioticus</taxon>
    </lineage>
</organism>
<dbReference type="GO" id="GO:0004673">
    <property type="term" value="F:protein histidine kinase activity"/>
    <property type="evidence" value="ECO:0007669"/>
    <property type="project" value="UniProtKB-EC"/>
</dbReference>
<dbReference type="AlphaFoldDB" id="F8JTK7"/>
<keyword evidence="4" id="KW-0808">Transferase</keyword>
<feature type="transmembrane region" description="Helical" evidence="8">
    <location>
        <begin position="50"/>
        <end position="71"/>
    </location>
</feature>
<evidence type="ECO:0000256" key="2">
    <source>
        <dbReference type="ARBA" id="ARBA00012438"/>
    </source>
</evidence>
<dbReference type="InterPro" id="IPR003594">
    <property type="entry name" value="HATPase_dom"/>
</dbReference>
<accession>F8JTK7</accession>
<evidence type="ECO:0000256" key="5">
    <source>
        <dbReference type="ARBA" id="ARBA00022777"/>
    </source>
</evidence>
<dbReference type="OrthoDB" id="4652229at2"/>
<dbReference type="KEGG" id="scy:SCATT_32060"/>
<dbReference type="PANTHER" id="PTHR45436:SF5">
    <property type="entry name" value="SENSOR HISTIDINE KINASE TRCS"/>
    <property type="match status" value="1"/>
</dbReference>
<feature type="compositionally biased region" description="Low complexity" evidence="7">
    <location>
        <begin position="446"/>
        <end position="459"/>
    </location>
</feature>
<evidence type="ECO:0000256" key="6">
    <source>
        <dbReference type="SAM" id="Coils"/>
    </source>
</evidence>
<keyword evidence="11" id="KW-1185">Reference proteome</keyword>
<feature type="transmembrane region" description="Helical" evidence="8">
    <location>
        <begin position="20"/>
        <end position="38"/>
    </location>
</feature>
<dbReference type="SMART" id="SM00387">
    <property type="entry name" value="HATPase_c"/>
    <property type="match status" value="1"/>
</dbReference>
<reference evidence="11" key="1">
    <citation type="submission" date="2011-12" db="EMBL/GenBank/DDBJ databases">
        <title>Complete genome sequence of Streptomyces cattleya strain DSM 46488.</title>
        <authorList>
            <person name="Ou H.-Y."/>
            <person name="Li P."/>
            <person name="Zhao C."/>
            <person name="O'Hagan D."/>
            <person name="Deng Z."/>
        </authorList>
    </citation>
    <scope>NUCLEOTIDE SEQUENCE [LARGE SCALE GENOMIC DNA]</scope>
    <source>
        <strain evidence="11">ATCC 35852 / DSM 46488 / JCM 4925 / NBRC 14057 / NRRL 8057</strain>
    </source>
</reference>
<feature type="domain" description="Histidine kinase/HSP90-like ATPase" evidence="9">
    <location>
        <begin position="261"/>
        <end position="372"/>
    </location>
</feature>
<feature type="coiled-coil region" evidence="6">
    <location>
        <begin position="74"/>
        <end position="108"/>
    </location>
</feature>
<feature type="compositionally biased region" description="Pro residues" evidence="7">
    <location>
        <begin position="426"/>
        <end position="440"/>
    </location>
</feature>
<dbReference type="EMBL" id="CP003219">
    <property type="protein sequence ID" value="AEW95577.1"/>
    <property type="molecule type" value="Genomic_DNA"/>
</dbReference>
<dbReference type="EC" id="2.7.13.3" evidence="2"/>
<keyword evidence="8" id="KW-0472">Membrane</keyword>
<dbReference type="InterPro" id="IPR036890">
    <property type="entry name" value="HATPase_C_sf"/>
</dbReference>
<dbReference type="eggNOG" id="COG4191">
    <property type="taxonomic scope" value="Bacteria"/>
</dbReference>
<accession>G8WZX6</accession>
<dbReference type="PANTHER" id="PTHR45436">
    <property type="entry name" value="SENSOR HISTIDINE KINASE YKOH"/>
    <property type="match status" value="1"/>
</dbReference>
<comment type="catalytic activity">
    <reaction evidence="1">
        <text>ATP + protein L-histidine = ADP + protein N-phospho-L-histidine.</text>
        <dbReference type="EC" id="2.7.13.3"/>
    </reaction>
</comment>
<evidence type="ECO:0000256" key="1">
    <source>
        <dbReference type="ARBA" id="ARBA00000085"/>
    </source>
</evidence>
<dbReference type="InterPro" id="IPR050428">
    <property type="entry name" value="TCS_sensor_his_kinase"/>
</dbReference>
<keyword evidence="8" id="KW-0812">Transmembrane</keyword>
<evidence type="ECO:0000256" key="3">
    <source>
        <dbReference type="ARBA" id="ARBA00022553"/>
    </source>
</evidence>
<sequence>MSATTATRPHRARPPLGRALLTAPVTALVTAAACYLVRELAPEDGRAGATVVAVTAAVLVTVCATAAAYGLRAARHFREQADEARREAAALRDRLGGLETDAAQLAAETVPALVTKVRGGMSAGSALAEVERPGNPTFQHVLRVLGEEIARGERMRTAAMTACASAAGRVQALATSMLADLREMEMRHGEEVLGDLLALDHSTAQAGRLADSIAVLTGGRSGRRWTKPIVMESILRGAVGRISAYQRVRLHSASTAAVAGHAAEGVMHALAELMDNATNFSPPTEEVHVYVEELTTGVVVTIEDGGLAMSPEKLRRAEHAVSAERLDLTTLTGTRLGLPVVGCLARKHGLKVSFRPSSRGGTGAVVLIPRELITEVRQRERVSGTRSQAPGDSGTARPVPARRTATAATPEVPAAERTLELTAVPRPAPAPEADPAQPLPKRPRGRTLAAARAATAAAAERPKRARANDAGARFSAFRQASRDAAAASADRPKDHPGTPPHGTITPPGPDSAEHGAP</sequence>
<feature type="compositionally biased region" description="Low complexity" evidence="7">
    <location>
        <begin position="470"/>
        <end position="489"/>
    </location>
</feature>